<evidence type="ECO:0000259" key="7">
    <source>
        <dbReference type="Pfam" id="PF02687"/>
    </source>
</evidence>
<protein>
    <submittedName>
        <fullName evidence="8">ABC transporter permease</fullName>
    </submittedName>
</protein>
<feature type="transmembrane region" description="Helical" evidence="6">
    <location>
        <begin position="17"/>
        <end position="34"/>
    </location>
</feature>
<name>A0A9W6DDJ7_9FIRM</name>
<dbReference type="Pfam" id="PF02687">
    <property type="entry name" value="FtsX"/>
    <property type="match status" value="1"/>
</dbReference>
<feature type="transmembrane region" description="Helical" evidence="6">
    <location>
        <begin position="104"/>
        <end position="137"/>
    </location>
</feature>
<dbReference type="GO" id="GO:0005886">
    <property type="term" value="C:plasma membrane"/>
    <property type="evidence" value="ECO:0007669"/>
    <property type="project" value="UniProtKB-SubCell"/>
</dbReference>
<feature type="transmembrane region" description="Helical" evidence="6">
    <location>
        <begin position="531"/>
        <end position="553"/>
    </location>
</feature>
<dbReference type="RefSeq" id="WP_281812427.1">
    <property type="nucleotide sequence ID" value="NZ_BRLB01000001.1"/>
</dbReference>
<keyword evidence="5 6" id="KW-0472">Membrane</keyword>
<feature type="transmembrane region" description="Helical" evidence="6">
    <location>
        <begin position="63"/>
        <end position="83"/>
    </location>
</feature>
<feature type="transmembrane region" description="Helical" evidence="6">
    <location>
        <begin position="157"/>
        <end position="185"/>
    </location>
</feature>
<evidence type="ECO:0000256" key="4">
    <source>
        <dbReference type="ARBA" id="ARBA00022989"/>
    </source>
</evidence>
<organism evidence="8 9">
    <name type="scientific">Vallitalea longa</name>
    <dbReference type="NCBI Taxonomy" id="2936439"/>
    <lineage>
        <taxon>Bacteria</taxon>
        <taxon>Bacillati</taxon>
        <taxon>Bacillota</taxon>
        <taxon>Clostridia</taxon>
        <taxon>Lachnospirales</taxon>
        <taxon>Vallitaleaceae</taxon>
        <taxon>Vallitalea</taxon>
    </lineage>
</organism>
<evidence type="ECO:0000256" key="5">
    <source>
        <dbReference type="ARBA" id="ARBA00023136"/>
    </source>
</evidence>
<dbReference type="Proteomes" id="UP001144256">
    <property type="component" value="Unassembled WGS sequence"/>
</dbReference>
<reference evidence="8" key="1">
    <citation type="submission" date="2022-06" db="EMBL/GenBank/DDBJ databases">
        <title>Vallitalea longa sp. nov., an anaerobic bacterium isolated from marine sediment.</title>
        <authorList>
            <person name="Hirano S."/>
            <person name="Terahara T."/>
            <person name="Mori K."/>
            <person name="Hamada M."/>
            <person name="Matsumoto R."/>
            <person name="Kobayashi T."/>
        </authorList>
    </citation>
    <scope>NUCLEOTIDE SEQUENCE</scope>
    <source>
        <strain evidence="8">SH18-1</strain>
    </source>
</reference>
<gene>
    <name evidence="8" type="ORF">SH1V18_07700</name>
</gene>
<dbReference type="PANTHER" id="PTHR46795:SF3">
    <property type="entry name" value="ABC TRANSPORTER PERMEASE"/>
    <property type="match status" value="1"/>
</dbReference>
<accession>A0A9W6DDJ7</accession>
<evidence type="ECO:0000256" key="2">
    <source>
        <dbReference type="ARBA" id="ARBA00022475"/>
    </source>
</evidence>
<keyword evidence="2 6" id="KW-1003">Cell membrane</keyword>
<dbReference type="AlphaFoldDB" id="A0A9W6DDJ7"/>
<keyword evidence="9" id="KW-1185">Reference proteome</keyword>
<dbReference type="PIRSF" id="PIRSF018968">
    <property type="entry name" value="ABC_permease_BceB"/>
    <property type="match status" value="1"/>
</dbReference>
<dbReference type="PANTHER" id="PTHR46795">
    <property type="entry name" value="ABC TRANSPORTER PERMEASE-RELATED-RELATED"/>
    <property type="match status" value="1"/>
</dbReference>
<feature type="transmembrane region" description="Helical" evidence="6">
    <location>
        <begin position="289"/>
        <end position="316"/>
    </location>
</feature>
<sequence length="657" mass="74847">MFIKLSYKNASRSIKDYGIYFLTLVFGVCIFYMFNSIDAQKGIMALTQTENQAIKSLTSILDIISFFISIVLGFLIVYANGYLIKRRKKELGIYLTLGMEKRQISMILVFETIVLAIVALLVGLTIGILGSHIMSIFTAKMFEVNMASFKFIFSPNAALKSVIYFSVIFVVVTLFNTITVSKCRLIDLLYANKKNQELRLRNTSKSIFLFIISLICLASAYYLILTNGIINISTGFFLTLLLGILGTYLFFLSIASILTKTMMRTKKLYLKNLNMFVVRQISSMVNTNVISMTIVCITLLLAIGTLSSGVSMANFFSSDLTSKTPFDISFFYHDDFDIKEDKLSHDLEQYTDISKYTSSINIFSTYSDKNLSYEDIIIDKTIQLTGYFYRYPVDIISLSDYNKNAESQGHKTLSLSNDEFAVINTWDKLDNNFKLIENNNITIDINKKDLYLSKIIKTQMYSNDRVVLSPTLIVNDSLVKNMIKTQITLNANFNNKEDENNFLSQYRNSPHRYPYFSKDNIYTQAVEGKTISAFLAIYLGFVFLITCAAILSIQQLSQSSDNKYRYELLKNLGTDENMLNRTLFYQILIYFLMPLSLAIVHSIVGLTAVNAFIIEFSNVNIIRNIVISALFLIIIYGSYFVATYIGSKNVIRSKKMI</sequence>
<dbReference type="InterPro" id="IPR003838">
    <property type="entry name" value="ABC3_permease_C"/>
</dbReference>
<comment type="subcellular location">
    <subcellularLocation>
        <location evidence="1 6">Cell membrane</location>
        <topology evidence="1 6">Multi-pass membrane protein</topology>
    </subcellularLocation>
</comment>
<dbReference type="InterPro" id="IPR027022">
    <property type="entry name" value="ABC_permease_BceB-typ"/>
</dbReference>
<keyword evidence="6" id="KW-0813">Transport</keyword>
<evidence type="ECO:0000256" key="1">
    <source>
        <dbReference type="ARBA" id="ARBA00004651"/>
    </source>
</evidence>
<evidence type="ECO:0000256" key="6">
    <source>
        <dbReference type="PIRNR" id="PIRNR018968"/>
    </source>
</evidence>
<keyword evidence="3 6" id="KW-0812">Transmembrane</keyword>
<evidence type="ECO:0000256" key="3">
    <source>
        <dbReference type="ARBA" id="ARBA00022692"/>
    </source>
</evidence>
<keyword evidence="4 6" id="KW-1133">Transmembrane helix</keyword>
<dbReference type="EMBL" id="BRLB01000001">
    <property type="protein sequence ID" value="GKX28290.1"/>
    <property type="molecule type" value="Genomic_DNA"/>
</dbReference>
<evidence type="ECO:0000313" key="9">
    <source>
        <dbReference type="Proteomes" id="UP001144256"/>
    </source>
</evidence>
<evidence type="ECO:0000313" key="8">
    <source>
        <dbReference type="EMBL" id="GKX28290.1"/>
    </source>
</evidence>
<comment type="caution">
    <text evidence="8">The sequence shown here is derived from an EMBL/GenBank/DDBJ whole genome shotgun (WGS) entry which is preliminary data.</text>
</comment>
<proteinExistence type="inferred from homology"/>
<comment type="similarity">
    <text evidence="6">Belongs to the ABC-4 integral membrane protein family.</text>
</comment>
<feature type="domain" description="ABC3 transporter permease C-terminal" evidence="7">
    <location>
        <begin position="63"/>
        <end position="178"/>
    </location>
</feature>
<feature type="transmembrane region" description="Helical" evidence="6">
    <location>
        <begin position="625"/>
        <end position="646"/>
    </location>
</feature>
<dbReference type="InterPro" id="IPR052536">
    <property type="entry name" value="ABC-4_Integral_Memb_Prot"/>
</dbReference>
<feature type="transmembrane region" description="Helical" evidence="6">
    <location>
        <begin position="236"/>
        <end position="258"/>
    </location>
</feature>
<feature type="transmembrane region" description="Helical" evidence="6">
    <location>
        <begin position="587"/>
        <end position="613"/>
    </location>
</feature>
<dbReference type="GO" id="GO:0055085">
    <property type="term" value="P:transmembrane transport"/>
    <property type="evidence" value="ECO:0007669"/>
    <property type="project" value="UniProtKB-UniRule"/>
</dbReference>
<feature type="transmembrane region" description="Helical" evidence="6">
    <location>
        <begin position="206"/>
        <end position="224"/>
    </location>
</feature>